<dbReference type="EMBL" id="PVLR01000012">
    <property type="protein sequence ID" value="PRD69686.1"/>
    <property type="molecule type" value="Genomic_DNA"/>
</dbReference>
<dbReference type="RefSeq" id="WP_105728842.1">
    <property type="nucleotide sequence ID" value="NZ_PVLR01000012.1"/>
</dbReference>
<dbReference type="Proteomes" id="UP000238326">
    <property type="component" value="Unassembled WGS sequence"/>
</dbReference>
<keyword evidence="2" id="KW-1185">Reference proteome</keyword>
<evidence type="ECO:0008006" key="3">
    <source>
        <dbReference type="Google" id="ProtNLM"/>
    </source>
</evidence>
<dbReference type="PANTHER" id="PTHR30164:SF2">
    <property type="entry name" value="PROTEIN MTFA"/>
    <property type="match status" value="1"/>
</dbReference>
<dbReference type="Gene3D" id="3.40.390.10">
    <property type="entry name" value="Collagenase (Catalytic Domain)"/>
    <property type="match status" value="1"/>
</dbReference>
<protein>
    <recommendedName>
        <fullName evidence="3">Zinc-dependent peptidase</fullName>
    </recommendedName>
</protein>
<accession>A0A2S9KGX6</accession>
<evidence type="ECO:0000313" key="2">
    <source>
        <dbReference type="Proteomes" id="UP000238326"/>
    </source>
</evidence>
<dbReference type="Pfam" id="PF06167">
    <property type="entry name" value="Peptidase_M90"/>
    <property type="match status" value="1"/>
</dbReference>
<dbReference type="OrthoDB" id="9786424at2"/>
<reference evidence="1 2" key="1">
    <citation type="submission" date="2018-03" db="EMBL/GenBank/DDBJ databases">
        <title>Comparative genomics illustrates the genes involved in a hyperalkaliphilic mechanisms of Serpentinomonas isolated from highly-alkaline calcium-rich serpentinized springs.</title>
        <authorList>
            <person name="Suzuki S."/>
            <person name="Ishii S."/>
            <person name="Walworth N."/>
            <person name="Bird L."/>
            <person name="Kuenen J.G."/>
            <person name="Nealson K.H."/>
        </authorList>
    </citation>
    <scope>NUCLEOTIDE SEQUENCE [LARGE SCALE GENOMIC DNA]</scope>
    <source>
        <strain evidence="1 2">83</strain>
    </source>
</reference>
<dbReference type="CDD" id="cd20169">
    <property type="entry name" value="Peptidase_M90_mtfA"/>
    <property type="match status" value="1"/>
</dbReference>
<dbReference type="PANTHER" id="PTHR30164">
    <property type="entry name" value="MTFA PEPTIDASE"/>
    <property type="match status" value="1"/>
</dbReference>
<evidence type="ECO:0000313" key="1">
    <source>
        <dbReference type="EMBL" id="PRD69686.1"/>
    </source>
</evidence>
<dbReference type="InterPro" id="IPR042252">
    <property type="entry name" value="MtfA_N"/>
</dbReference>
<dbReference type="InterPro" id="IPR024079">
    <property type="entry name" value="MetalloPept_cat_dom_sf"/>
</dbReference>
<proteinExistence type="predicted"/>
<dbReference type="GO" id="GO:0005829">
    <property type="term" value="C:cytosol"/>
    <property type="evidence" value="ECO:0007669"/>
    <property type="project" value="TreeGrafter"/>
</dbReference>
<dbReference type="AlphaFoldDB" id="A0A2S9KGX6"/>
<organism evidence="1 2">
    <name type="scientific">Malikia spinosa</name>
    <dbReference type="NCBI Taxonomy" id="86180"/>
    <lineage>
        <taxon>Bacteria</taxon>
        <taxon>Pseudomonadati</taxon>
        <taxon>Pseudomonadota</taxon>
        <taxon>Betaproteobacteria</taxon>
        <taxon>Burkholderiales</taxon>
        <taxon>Comamonadaceae</taxon>
        <taxon>Malikia</taxon>
    </lineage>
</organism>
<dbReference type="GO" id="GO:0008237">
    <property type="term" value="F:metallopeptidase activity"/>
    <property type="evidence" value="ECO:0007669"/>
    <property type="project" value="InterPro"/>
</dbReference>
<dbReference type="GO" id="GO:0004177">
    <property type="term" value="F:aminopeptidase activity"/>
    <property type="evidence" value="ECO:0007669"/>
    <property type="project" value="TreeGrafter"/>
</dbReference>
<dbReference type="Gene3D" id="1.10.472.150">
    <property type="entry name" value="Glucose-regulated metallo-peptidase M90, N-terminal domain"/>
    <property type="match status" value="1"/>
</dbReference>
<dbReference type="SUPFAM" id="SSF55486">
    <property type="entry name" value="Metalloproteases ('zincins'), catalytic domain"/>
    <property type="match status" value="1"/>
</dbReference>
<sequence length="286" mass="31778">MSTPSRWTQLLQRLPGWARRWLVRPGLLLPTVIPDALWQQVLHDLPCLADLSREEKARLQGLCARFLADKEFHGAQDLAVSDAMALAVAAQACLPLLYWGPDALDWYDDFVGIVLHAGEVLAPREALDEAGVLHHWREPLIGETMAGGPVMLAWSHVRGDRQAQTQGHNLVIHEFAHKLDLRGKPAGTPANGCPPLPAGFMGLGPSAARQRWQQDWSAAYAHFCQQLALAERFGQPAPWLDPYAAQAPAEFFACTCEAYWVARERFGLEFPALAALLDAFFRRPPR</sequence>
<name>A0A2S9KGX6_9BURK</name>
<gene>
    <name evidence="1" type="ORF">C6P61_05080</name>
</gene>
<comment type="caution">
    <text evidence="1">The sequence shown here is derived from an EMBL/GenBank/DDBJ whole genome shotgun (WGS) entry which is preliminary data.</text>
</comment>
<dbReference type="InterPro" id="IPR010384">
    <property type="entry name" value="MtfA_fam"/>
</dbReference>